<keyword evidence="14" id="KW-1185">Reference proteome</keyword>
<comment type="catalytic activity">
    <reaction evidence="8 9">
        <text>uroporphyrinogen III + 4 H(+) = coproporphyrinogen III + 4 CO2</text>
        <dbReference type="Rhea" id="RHEA:19865"/>
        <dbReference type="ChEBI" id="CHEBI:15378"/>
        <dbReference type="ChEBI" id="CHEBI:16526"/>
        <dbReference type="ChEBI" id="CHEBI:57308"/>
        <dbReference type="ChEBI" id="CHEBI:57309"/>
        <dbReference type="EC" id="4.1.1.37"/>
    </reaction>
</comment>
<comment type="function">
    <text evidence="8">Catalyzes the decarboxylation of four acetate groups of uroporphyrinogen-III to yield coproporphyrinogen-III.</text>
</comment>
<organism evidence="13 14">
    <name type="scientific">Mucilaginibacter corticis</name>
    <dbReference type="NCBI Taxonomy" id="2597670"/>
    <lineage>
        <taxon>Bacteria</taxon>
        <taxon>Pseudomonadati</taxon>
        <taxon>Bacteroidota</taxon>
        <taxon>Sphingobacteriia</taxon>
        <taxon>Sphingobacteriales</taxon>
        <taxon>Sphingobacteriaceae</taxon>
        <taxon>Mucilaginibacter</taxon>
    </lineage>
</organism>
<feature type="binding site" evidence="8">
    <location>
        <position position="204"/>
    </location>
    <ligand>
        <name>substrate</name>
    </ligand>
</feature>
<dbReference type="PANTHER" id="PTHR21091:SF169">
    <property type="entry name" value="UROPORPHYRINOGEN DECARBOXYLASE"/>
    <property type="match status" value="1"/>
</dbReference>
<dbReference type="EC" id="4.1.1.37" evidence="3 8"/>
<comment type="subunit">
    <text evidence="8">Homodimer.</text>
</comment>
<dbReference type="NCBIfam" id="TIGR01464">
    <property type="entry name" value="hemE"/>
    <property type="match status" value="1"/>
</dbReference>
<dbReference type="UniPathway" id="UPA00251">
    <property type="reaction ID" value="UER00321"/>
</dbReference>
<feature type="domain" description="Uroporphyrinogen decarboxylase (URO-D)" evidence="12">
    <location>
        <begin position="137"/>
        <end position="153"/>
    </location>
</feature>
<proteinExistence type="inferred from homology"/>
<dbReference type="CDD" id="cd00717">
    <property type="entry name" value="URO-D"/>
    <property type="match status" value="1"/>
</dbReference>
<evidence type="ECO:0000259" key="12">
    <source>
        <dbReference type="PROSITE" id="PS00907"/>
    </source>
</evidence>
<comment type="similarity">
    <text evidence="2 8 10">Belongs to the uroporphyrinogen decarboxylase family.</text>
</comment>
<evidence type="ECO:0000256" key="2">
    <source>
        <dbReference type="ARBA" id="ARBA00009935"/>
    </source>
</evidence>
<protein>
    <recommendedName>
        <fullName evidence="3 8">Uroporphyrinogen decarboxylase</fullName>
        <shortName evidence="8">UPD</shortName>
        <shortName evidence="8">URO-D</shortName>
        <ecNumber evidence="3 8">4.1.1.37</ecNumber>
    </recommendedName>
</protein>
<evidence type="ECO:0000256" key="6">
    <source>
        <dbReference type="ARBA" id="ARBA00023239"/>
    </source>
</evidence>
<feature type="site" description="Transition state stabilizer" evidence="8">
    <location>
        <position position="73"/>
    </location>
</feature>
<dbReference type="HAMAP" id="MF_00218">
    <property type="entry name" value="URO_D"/>
    <property type="match status" value="1"/>
</dbReference>
<dbReference type="PANTHER" id="PTHR21091">
    <property type="entry name" value="METHYLTETRAHYDROFOLATE:HOMOCYSTEINE METHYLTRANSFERASE RELATED"/>
    <property type="match status" value="1"/>
</dbReference>
<dbReference type="FunFam" id="3.20.20.210:FF:000007">
    <property type="entry name" value="Uroporphyrinogen decarboxylase"/>
    <property type="match status" value="1"/>
</dbReference>
<dbReference type="GO" id="GO:0005829">
    <property type="term" value="C:cytosol"/>
    <property type="evidence" value="ECO:0007669"/>
    <property type="project" value="TreeGrafter"/>
</dbReference>
<feature type="binding site" evidence="8">
    <location>
        <position position="318"/>
    </location>
    <ligand>
        <name>substrate</name>
    </ligand>
</feature>
<evidence type="ECO:0000256" key="9">
    <source>
        <dbReference type="RuleBase" id="RU000554"/>
    </source>
</evidence>
<comment type="caution">
    <text evidence="13">The sequence shown here is derived from an EMBL/GenBank/DDBJ whole genome shotgun (WGS) entry which is preliminary data.</text>
</comment>
<evidence type="ECO:0000313" key="14">
    <source>
        <dbReference type="Proteomes" id="UP000318733"/>
    </source>
</evidence>
<evidence type="ECO:0000259" key="11">
    <source>
        <dbReference type="PROSITE" id="PS00906"/>
    </source>
</evidence>
<keyword evidence="7 8" id="KW-0627">Porphyrin biosynthesis</keyword>
<evidence type="ECO:0000256" key="3">
    <source>
        <dbReference type="ARBA" id="ARBA00012288"/>
    </source>
</evidence>
<dbReference type="Pfam" id="PF01208">
    <property type="entry name" value="URO-D"/>
    <property type="match status" value="1"/>
</dbReference>
<feature type="binding site" evidence="8">
    <location>
        <begin position="24"/>
        <end position="28"/>
    </location>
    <ligand>
        <name>substrate</name>
    </ligand>
</feature>
<comment type="subcellular location">
    <subcellularLocation>
        <location evidence="8">Cytoplasm</location>
    </subcellularLocation>
</comment>
<comment type="caution">
    <text evidence="8">Lacks conserved residue(s) required for the propagation of feature annotation.</text>
</comment>
<feature type="binding site" evidence="8">
    <location>
        <position position="149"/>
    </location>
    <ligand>
        <name>substrate</name>
    </ligand>
</feature>
<dbReference type="InterPro" id="IPR000257">
    <property type="entry name" value="Uroporphyrinogen_deCOase"/>
</dbReference>
<feature type="binding site" evidence="8">
    <location>
        <position position="73"/>
    </location>
    <ligand>
        <name>substrate</name>
    </ligand>
</feature>
<reference evidence="13 14" key="1">
    <citation type="submission" date="2019-07" db="EMBL/GenBank/DDBJ databases">
        <authorList>
            <person name="Huq M.A."/>
        </authorList>
    </citation>
    <scope>NUCLEOTIDE SEQUENCE [LARGE SCALE GENOMIC DNA]</scope>
    <source>
        <strain evidence="13 14">MAH-19</strain>
    </source>
</reference>
<keyword evidence="4 8" id="KW-0963">Cytoplasm</keyword>
<dbReference type="PROSITE" id="PS00907">
    <property type="entry name" value="UROD_2"/>
    <property type="match status" value="1"/>
</dbReference>
<evidence type="ECO:0000256" key="8">
    <source>
        <dbReference type="HAMAP-Rule" id="MF_00218"/>
    </source>
</evidence>
<dbReference type="PROSITE" id="PS00906">
    <property type="entry name" value="UROD_1"/>
    <property type="match status" value="1"/>
</dbReference>
<sequence length="354" mass="39602">MRDSLMIKAAFSEPTERPPVWMMRQAGRFMPQYWEIKNKYSFLEMCKTPEIAADVTMLPVDLLDIDAAILFSDILVTGEAMGGELSFTQNIGPKFANPVRTQKDIDNLNTDCLGELQYVADAIKVIQQRLNGSIPLIGFAGAPFTVMSYLVEGGSSKDFKLTKLMLHNEPEMAHQLLSKIATVTADYLNLQIAAGVNAVQIFDSWAQALAWDDYKEFSHRYIAEIISKLNRKDIPVISFCKGSSVFAPLMAEAKPDVISIDWNVDLLDIKKRLPQGVAVQGNLDPHILYADKKVIKERIYRLFDRMKGENGFIFNLGHGIMPDIPFDNVKYAVEIIKQYPPQPPKGGIIAVGLS</sequence>
<accession>A0A556MW94</accession>
<dbReference type="Gene3D" id="3.20.20.210">
    <property type="match status" value="1"/>
</dbReference>
<feature type="domain" description="Uroporphyrinogen decarboxylase (URO-D)" evidence="11">
    <location>
        <begin position="19"/>
        <end position="28"/>
    </location>
</feature>
<dbReference type="AlphaFoldDB" id="A0A556MW94"/>
<dbReference type="GO" id="GO:0004853">
    <property type="term" value="F:uroporphyrinogen decarboxylase activity"/>
    <property type="evidence" value="ECO:0007669"/>
    <property type="project" value="UniProtKB-UniRule"/>
</dbReference>
<dbReference type="InterPro" id="IPR006361">
    <property type="entry name" value="Uroporphyrinogen_deCO2ase_HemE"/>
</dbReference>
<dbReference type="EMBL" id="VLPK01000001">
    <property type="protein sequence ID" value="TSJ44191.1"/>
    <property type="molecule type" value="Genomic_DNA"/>
</dbReference>
<keyword evidence="5 8" id="KW-0210">Decarboxylase</keyword>
<comment type="pathway">
    <text evidence="1 8 9">Porphyrin-containing compound metabolism; protoporphyrin-IX biosynthesis; coproporphyrinogen-III from 5-aminolevulinate: step 4/4.</text>
</comment>
<dbReference type="RefSeq" id="WP_144247754.1">
    <property type="nucleotide sequence ID" value="NZ_VLPK01000001.1"/>
</dbReference>
<evidence type="ECO:0000256" key="5">
    <source>
        <dbReference type="ARBA" id="ARBA00022793"/>
    </source>
</evidence>
<gene>
    <name evidence="8 13" type="primary">hemE</name>
    <name evidence="13" type="ORF">FO440_08460</name>
</gene>
<evidence type="ECO:0000256" key="4">
    <source>
        <dbReference type="ARBA" id="ARBA00022490"/>
    </source>
</evidence>
<evidence type="ECO:0000256" key="1">
    <source>
        <dbReference type="ARBA" id="ARBA00004804"/>
    </source>
</evidence>
<evidence type="ECO:0000256" key="7">
    <source>
        <dbReference type="ARBA" id="ARBA00023244"/>
    </source>
</evidence>
<dbReference type="OrthoDB" id="9806656at2"/>
<keyword evidence="6 8" id="KW-0456">Lyase</keyword>
<name>A0A556MW94_9SPHI</name>
<dbReference type="Proteomes" id="UP000318733">
    <property type="component" value="Unassembled WGS sequence"/>
</dbReference>
<evidence type="ECO:0000313" key="13">
    <source>
        <dbReference type="EMBL" id="TSJ44191.1"/>
    </source>
</evidence>
<dbReference type="InterPro" id="IPR038071">
    <property type="entry name" value="UROD/MetE-like_sf"/>
</dbReference>
<dbReference type="GO" id="GO:0006782">
    <property type="term" value="P:protoporphyrinogen IX biosynthetic process"/>
    <property type="evidence" value="ECO:0007669"/>
    <property type="project" value="UniProtKB-UniRule"/>
</dbReference>
<dbReference type="SUPFAM" id="SSF51726">
    <property type="entry name" value="UROD/MetE-like"/>
    <property type="match status" value="1"/>
</dbReference>
<evidence type="ECO:0000256" key="10">
    <source>
        <dbReference type="RuleBase" id="RU004169"/>
    </source>
</evidence>